<dbReference type="InterPro" id="IPR008168">
    <property type="entry name" value="Cyt_C_IC"/>
</dbReference>
<evidence type="ECO:0000256" key="7">
    <source>
        <dbReference type="SAM" id="MobiDB-lite"/>
    </source>
</evidence>
<feature type="chain" id="PRO_5043013990" description="Cytochrome c domain-containing protein" evidence="8">
    <location>
        <begin position="19"/>
        <end position="113"/>
    </location>
</feature>
<dbReference type="PRINTS" id="PR00605">
    <property type="entry name" value="CYTCHROMECIC"/>
</dbReference>
<evidence type="ECO:0000256" key="5">
    <source>
        <dbReference type="ARBA" id="ARBA00023004"/>
    </source>
</evidence>
<evidence type="ECO:0000256" key="3">
    <source>
        <dbReference type="ARBA" id="ARBA00022723"/>
    </source>
</evidence>
<dbReference type="GO" id="GO:0009055">
    <property type="term" value="F:electron transfer activity"/>
    <property type="evidence" value="ECO:0007669"/>
    <property type="project" value="InterPro"/>
</dbReference>
<dbReference type="PANTHER" id="PTHR33751">
    <property type="entry name" value="CBB3-TYPE CYTOCHROME C OXIDASE SUBUNIT FIXP"/>
    <property type="match status" value="1"/>
</dbReference>
<accession>A0AAN4VUB8</accession>
<proteinExistence type="predicted"/>
<dbReference type="GO" id="GO:0020037">
    <property type="term" value="F:heme binding"/>
    <property type="evidence" value="ECO:0007669"/>
    <property type="project" value="InterPro"/>
</dbReference>
<keyword evidence="11" id="KW-1185">Reference proteome</keyword>
<evidence type="ECO:0000256" key="4">
    <source>
        <dbReference type="ARBA" id="ARBA00022982"/>
    </source>
</evidence>
<feature type="signal peptide" evidence="8">
    <location>
        <begin position="1"/>
        <end position="18"/>
    </location>
</feature>
<keyword evidence="3 6" id="KW-0479">Metal-binding</keyword>
<keyword evidence="4" id="KW-0249">Electron transport</keyword>
<reference evidence="10 11" key="1">
    <citation type="submission" date="2021-12" db="EMBL/GenBank/DDBJ databases">
        <title>Genome sequencing of bacteria with rrn-lacking chromosome and rrn-plasmid.</title>
        <authorList>
            <person name="Anda M."/>
            <person name="Iwasaki W."/>
        </authorList>
    </citation>
    <scope>NUCLEOTIDE SEQUENCE [LARGE SCALE GENOMIC DNA]</scope>
    <source>
        <strain evidence="10 11">NBRC 15940</strain>
    </source>
</reference>
<dbReference type="PROSITE" id="PS51257">
    <property type="entry name" value="PROKAR_LIPOPROTEIN"/>
    <property type="match status" value="1"/>
</dbReference>
<evidence type="ECO:0000256" key="6">
    <source>
        <dbReference type="PROSITE-ProRule" id="PRU00433"/>
    </source>
</evidence>
<dbReference type="SUPFAM" id="SSF46626">
    <property type="entry name" value="Cytochrome c"/>
    <property type="match status" value="1"/>
</dbReference>
<evidence type="ECO:0000259" key="9">
    <source>
        <dbReference type="PROSITE" id="PS51007"/>
    </source>
</evidence>
<evidence type="ECO:0000313" key="11">
    <source>
        <dbReference type="Proteomes" id="UP001310022"/>
    </source>
</evidence>
<evidence type="ECO:0000256" key="1">
    <source>
        <dbReference type="ARBA" id="ARBA00022448"/>
    </source>
</evidence>
<feature type="region of interest" description="Disordered" evidence="7">
    <location>
        <begin position="22"/>
        <end position="41"/>
    </location>
</feature>
<dbReference type="Pfam" id="PF13442">
    <property type="entry name" value="Cytochrome_CBB3"/>
    <property type="match status" value="1"/>
</dbReference>
<dbReference type="InterPro" id="IPR036909">
    <property type="entry name" value="Cyt_c-like_dom_sf"/>
</dbReference>
<dbReference type="InterPro" id="IPR009056">
    <property type="entry name" value="Cyt_c-like_dom"/>
</dbReference>
<dbReference type="GO" id="GO:0005506">
    <property type="term" value="F:iron ion binding"/>
    <property type="evidence" value="ECO:0007669"/>
    <property type="project" value="InterPro"/>
</dbReference>
<sequence length="113" mass="12491">MKNLVFGLLALMIVLVSACGGSEKKESQQKQEAPKKVAQVDPGKKAYRKAACNTCHGWDGKKGMYNSADLSQTQMTIEERIEIIRKGKGDMNAFEDVLSPQEIEAVAKYLDKL</sequence>
<dbReference type="RefSeq" id="WP_060685346.1">
    <property type="nucleotide sequence ID" value="NZ_BQKE01000001.1"/>
</dbReference>
<organism evidence="10 11">
    <name type="scientific">Persicobacter diffluens</name>
    <dbReference type="NCBI Taxonomy" id="981"/>
    <lineage>
        <taxon>Bacteria</taxon>
        <taxon>Pseudomonadati</taxon>
        <taxon>Bacteroidota</taxon>
        <taxon>Cytophagia</taxon>
        <taxon>Cytophagales</taxon>
        <taxon>Persicobacteraceae</taxon>
        <taxon>Persicobacter</taxon>
    </lineage>
</organism>
<protein>
    <recommendedName>
        <fullName evidence="9">Cytochrome c domain-containing protein</fullName>
    </recommendedName>
</protein>
<name>A0AAN4VUB8_9BACT</name>
<dbReference type="PANTHER" id="PTHR33751:SF1">
    <property type="entry name" value="CBB3-TYPE CYTOCHROME C OXIDASE SUBUNIT FIXP"/>
    <property type="match status" value="1"/>
</dbReference>
<feature type="domain" description="Cytochrome c" evidence="9">
    <location>
        <begin position="38"/>
        <end position="113"/>
    </location>
</feature>
<evidence type="ECO:0000256" key="2">
    <source>
        <dbReference type="ARBA" id="ARBA00022617"/>
    </source>
</evidence>
<dbReference type="Proteomes" id="UP001310022">
    <property type="component" value="Unassembled WGS sequence"/>
</dbReference>
<keyword evidence="2 6" id="KW-0349">Heme</keyword>
<evidence type="ECO:0000313" key="10">
    <source>
        <dbReference type="EMBL" id="GJM59873.1"/>
    </source>
</evidence>
<dbReference type="AlphaFoldDB" id="A0AAN4VUB8"/>
<dbReference type="PROSITE" id="PS51007">
    <property type="entry name" value="CYTC"/>
    <property type="match status" value="1"/>
</dbReference>
<keyword evidence="8" id="KW-0732">Signal</keyword>
<keyword evidence="1" id="KW-0813">Transport</keyword>
<gene>
    <name evidence="10" type="ORF">PEDI_04250</name>
</gene>
<dbReference type="InterPro" id="IPR050597">
    <property type="entry name" value="Cytochrome_c_Oxidase_Subunit"/>
</dbReference>
<keyword evidence="5 6" id="KW-0408">Iron</keyword>
<feature type="compositionally biased region" description="Basic and acidic residues" evidence="7">
    <location>
        <begin position="22"/>
        <end position="35"/>
    </location>
</feature>
<evidence type="ECO:0000256" key="8">
    <source>
        <dbReference type="SAM" id="SignalP"/>
    </source>
</evidence>
<dbReference type="Gene3D" id="1.10.760.10">
    <property type="entry name" value="Cytochrome c-like domain"/>
    <property type="match status" value="1"/>
</dbReference>
<comment type="caution">
    <text evidence="10">The sequence shown here is derived from an EMBL/GenBank/DDBJ whole genome shotgun (WGS) entry which is preliminary data.</text>
</comment>
<dbReference type="EMBL" id="BQKE01000001">
    <property type="protein sequence ID" value="GJM59873.1"/>
    <property type="molecule type" value="Genomic_DNA"/>
</dbReference>